<organism evidence="1 2">
    <name type="scientific">Clostridium felsineum</name>
    <dbReference type="NCBI Taxonomy" id="36839"/>
    <lineage>
        <taxon>Bacteria</taxon>
        <taxon>Bacillati</taxon>
        <taxon>Bacillota</taxon>
        <taxon>Clostridia</taxon>
        <taxon>Eubacteriales</taxon>
        <taxon>Clostridiaceae</taxon>
        <taxon>Clostridium</taxon>
    </lineage>
</organism>
<dbReference type="RefSeq" id="WP_077832831.1">
    <property type="nucleotide sequence ID" value="NZ_CP096983.1"/>
</dbReference>
<name>A0A1S8KZT7_9CLOT</name>
<dbReference type="STRING" id="84029.CROST_35490"/>
<reference evidence="1 2" key="1">
    <citation type="submission" date="2022-04" db="EMBL/GenBank/DDBJ databases">
        <title>Genome sequence of C. roseum typestrain.</title>
        <authorList>
            <person name="Poehlein A."/>
            <person name="Schoch T."/>
            <person name="Duerre P."/>
            <person name="Daniel R."/>
        </authorList>
    </citation>
    <scope>NUCLEOTIDE SEQUENCE [LARGE SCALE GENOMIC DNA]</scope>
    <source>
        <strain evidence="1 2">DSM 7320</strain>
    </source>
</reference>
<accession>A0A1S8KZT7</accession>
<gene>
    <name evidence="1" type="ORF">CROST_022450</name>
</gene>
<dbReference type="Proteomes" id="UP000190951">
    <property type="component" value="Chromosome"/>
</dbReference>
<evidence type="ECO:0000313" key="2">
    <source>
        <dbReference type="Proteomes" id="UP000190951"/>
    </source>
</evidence>
<keyword evidence="2" id="KW-1185">Reference proteome</keyword>
<dbReference type="AlphaFoldDB" id="A0A1S8KZT7"/>
<dbReference type="EMBL" id="CP096983">
    <property type="protein sequence ID" value="URZ11528.1"/>
    <property type="molecule type" value="Genomic_DNA"/>
</dbReference>
<dbReference type="Gene3D" id="2.40.30.200">
    <property type="match status" value="1"/>
</dbReference>
<proteinExistence type="predicted"/>
<sequence>MTPYLIFKDINSLDIKELYIQTFPLPEPGIETRQVSKIQVPGRSGSLRLRESGIYGEDTFGDTEVSITILYRGNNIDFISRWLQGDGKLILSNHTDRYLRAHIDNAIPIEKLLVHNFRTFTVTFTCYPYAFLSSGDVPLEWTPTSSTWKTIIMNKYDLSLPNLKIFGQGDIGMRINGVETDFYSVDQYIECDSELQQCYKGSQNLGMNMSGEFPALSHGKNEIEFTGNIQKVILIPRWRTL</sequence>
<protein>
    <submittedName>
        <fullName evidence="1">Uncharacterized protein</fullName>
    </submittedName>
</protein>
<dbReference type="KEGG" id="crw:CROST_022450"/>
<evidence type="ECO:0000313" key="1">
    <source>
        <dbReference type="EMBL" id="URZ11528.1"/>
    </source>
</evidence>